<dbReference type="PANTHER" id="PTHR22939">
    <property type="entry name" value="SERINE PROTEASE FAMILY S1C HTRA-RELATED"/>
    <property type="match status" value="1"/>
</dbReference>
<name>A0A2H9VTU7_9SPHI</name>
<proteinExistence type="predicted"/>
<keyword evidence="2" id="KW-0645">Protease</keyword>
<dbReference type="GO" id="GO:0004252">
    <property type="term" value="F:serine-type endopeptidase activity"/>
    <property type="evidence" value="ECO:0007669"/>
    <property type="project" value="InterPro"/>
</dbReference>
<dbReference type="PANTHER" id="PTHR22939:SF129">
    <property type="entry name" value="SERINE PROTEASE HTRA2, MITOCHONDRIAL"/>
    <property type="match status" value="1"/>
</dbReference>
<sequence length="364" mass="40826">MSESQLLEKIERYYNGEMNAEERAAFEAMRKADATFDARVNEHQLFAGLLKQYSERVELENRLNAIHQEIDVHDLKESLMAHPSWVVRMWRNHHSKISVAASVAIFAFLSVMWASGKFDDRNNIEALKNKVDQLDRSNATLSRSIRAIKSENAKPADRYSSTGTGFAITSDGLVATNYHVVRDADSVYLQNYDGKSFKAKVVYTEPQHDIAILKIADDSFSNLGAIPYSFKRSESSLAEKLFTYGYPEGTAVYRNGYLAAKTGFRGDSVHYQIDIPIHPGNSGSPLLDSKGNLIGITDAKQAQFEGAHYAIKSKYLLDAIDNIPEDSLTRKISINKKSSLTGLSDVDKIEKVKKFTFMVKIYGQ</sequence>
<dbReference type="Gene3D" id="2.40.10.10">
    <property type="entry name" value="Trypsin-like serine proteases"/>
    <property type="match status" value="2"/>
</dbReference>
<dbReference type="AlphaFoldDB" id="A0A2H9VTU7"/>
<dbReference type="InterPro" id="IPR009003">
    <property type="entry name" value="Peptidase_S1_PA"/>
</dbReference>
<comment type="caution">
    <text evidence="2">The sequence shown here is derived from an EMBL/GenBank/DDBJ whole genome shotgun (WGS) entry which is preliminary data.</text>
</comment>
<feature type="transmembrane region" description="Helical" evidence="1">
    <location>
        <begin position="97"/>
        <end position="116"/>
    </location>
</feature>
<organism evidence="2 3">
    <name type="scientific">Mucilaginibacter auburnensis</name>
    <dbReference type="NCBI Taxonomy" id="1457233"/>
    <lineage>
        <taxon>Bacteria</taxon>
        <taxon>Pseudomonadati</taxon>
        <taxon>Bacteroidota</taxon>
        <taxon>Sphingobacteriia</taxon>
        <taxon>Sphingobacteriales</taxon>
        <taxon>Sphingobacteriaceae</taxon>
        <taxon>Mucilaginibacter</taxon>
    </lineage>
</organism>
<reference evidence="2 3" key="1">
    <citation type="submission" date="2017-11" db="EMBL/GenBank/DDBJ databases">
        <title>Genomic Encyclopedia of Archaeal and Bacterial Type Strains, Phase II (KMG-II): From Individual Species to Whole Genera.</title>
        <authorList>
            <person name="Goeker M."/>
        </authorList>
    </citation>
    <scope>NUCLEOTIDE SEQUENCE [LARGE SCALE GENOMIC DNA]</scope>
    <source>
        <strain evidence="2 3">DSM 28175</strain>
    </source>
</reference>
<protein>
    <submittedName>
        <fullName evidence="2">S1-C subfamily serine protease</fullName>
    </submittedName>
</protein>
<evidence type="ECO:0000313" key="3">
    <source>
        <dbReference type="Proteomes" id="UP000242687"/>
    </source>
</evidence>
<dbReference type="SUPFAM" id="SSF50494">
    <property type="entry name" value="Trypsin-like serine proteases"/>
    <property type="match status" value="1"/>
</dbReference>
<dbReference type="InterPro" id="IPR001940">
    <property type="entry name" value="Peptidase_S1C"/>
</dbReference>
<dbReference type="Pfam" id="PF13365">
    <property type="entry name" value="Trypsin_2"/>
    <property type="match status" value="1"/>
</dbReference>
<evidence type="ECO:0000256" key="1">
    <source>
        <dbReference type="SAM" id="Phobius"/>
    </source>
</evidence>
<gene>
    <name evidence="2" type="ORF">CLV57_1255</name>
</gene>
<dbReference type="Proteomes" id="UP000242687">
    <property type="component" value="Unassembled WGS sequence"/>
</dbReference>
<dbReference type="RefSeq" id="WP_100340445.1">
    <property type="nucleotide sequence ID" value="NZ_PGFJ01000001.1"/>
</dbReference>
<dbReference type="GO" id="GO:0006508">
    <property type="term" value="P:proteolysis"/>
    <property type="evidence" value="ECO:0007669"/>
    <property type="project" value="UniProtKB-KW"/>
</dbReference>
<dbReference type="PRINTS" id="PR00834">
    <property type="entry name" value="PROTEASES2C"/>
</dbReference>
<dbReference type="InterPro" id="IPR043504">
    <property type="entry name" value="Peptidase_S1_PA_chymotrypsin"/>
</dbReference>
<accession>A0A2H9VTU7</accession>
<keyword evidence="3" id="KW-1185">Reference proteome</keyword>
<keyword evidence="1" id="KW-0472">Membrane</keyword>
<dbReference type="EMBL" id="PGFJ01000001">
    <property type="protein sequence ID" value="PJJ84245.1"/>
    <property type="molecule type" value="Genomic_DNA"/>
</dbReference>
<keyword evidence="2" id="KW-0378">Hydrolase</keyword>
<keyword evidence="1" id="KW-1133">Transmembrane helix</keyword>
<evidence type="ECO:0000313" key="2">
    <source>
        <dbReference type="EMBL" id="PJJ84245.1"/>
    </source>
</evidence>
<dbReference type="OrthoDB" id="9766361at2"/>
<keyword evidence="1" id="KW-0812">Transmembrane</keyword>